<protein>
    <recommendedName>
        <fullName evidence="2">DUF6594 domain-containing protein</fullName>
    </recommendedName>
</protein>
<proteinExistence type="predicted"/>
<dbReference type="VEuPathDB" id="FungiDB:ASPACDRAFT_111462"/>
<dbReference type="PANTHER" id="PTHR34502">
    <property type="entry name" value="DUF6594 DOMAIN-CONTAINING PROTEIN-RELATED"/>
    <property type="match status" value="1"/>
</dbReference>
<reference evidence="4" key="1">
    <citation type="journal article" date="2017" name="Genome Biol.">
        <title>Comparative genomics reveals high biological diversity and specific adaptations in the industrially and medically important fungal genus Aspergillus.</title>
        <authorList>
            <person name="de Vries R.P."/>
            <person name="Riley R."/>
            <person name="Wiebenga A."/>
            <person name="Aguilar-Osorio G."/>
            <person name="Amillis S."/>
            <person name="Uchima C.A."/>
            <person name="Anderluh G."/>
            <person name="Asadollahi M."/>
            <person name="Askin M."/>
            <person name="Barry K."/>
            <person name="Battaglia E."/>
            <person name="Bayram O."/>
            <person name="Benocci T."/>
            <person name="Braus-Stromeyer S.A."/>
            <person name="Caldana C."/>
            <person name="Canovas D."/>
            <person name="Cerqueira G.C."/>
            <person name="Chen F."/>
            <person name="Chen W."/>
            <person name="Choi C."/>
            <person name="Clum A."/>
            <person name="Dos Santos R.A."/>
            <person name="Damasio A.R."/>
            <person name="Diallinas G."/>
            <person name="Emri T."/>
            <person name="Fekete E."/>
            <person name="Flipphi M."/>
            <person name="Freyberg S."/>
            <person name="Gallo A."/>
            <person name="Gournas C."/>
            <person name="Habgood R."/>
            <person name="Hainaut M."/>
            <person name="Harispe M.L."/>
            <person name="Henrissat B."/>
            <person name="Hilden K.S."/>
            <person name="Hope R."/>
            <person name="Hossain A."/>
            <person name="Karabika E."/>
            <person name="Karaffa L."/>
            <person name="Karanyi Z."/>
            <person name="Krasevec N."/>
            <person name="Kuo A."/>
            <person name="Kusch H."/>
            <person name="LaButti K."/>
            <person name="Lagendijk E.L."/>
            <person name="Lapidus A."/>
            <person name="Levasseur A."/>
            <person name="Lindquist E."/>
            <person name="Lipzen A."/>
            <person name="Logrieco A.F."/>
            <person name="MacCabe A."/>
            <person name="Maekelae M.R."/>
            <person name="Malavazi I."/>
            <person name="Melin P."/>
            <person name="Meyer V."/>
            <person name="Mielnichuk N."/>
            <person name="Miskei M."/>
            <person name="Molnar A.P."/>
            <person name="Mule G."/>
            <person name="Ngan C.Y."/>
            <person name="Orejas M."/>
            <person name="Orosz E."/>
            <person name="Ouedraogo J.P."/>
            <person name="Overkamp K.M."/>
            <person name="Park H.-S."/>
            <person name="Perrone G."/>
            <person name="Piumi F."/>
            <person name="Punt P.J."/>
            <person name="Ram A.F."/>
            <person name="Ramon A."/>
            <person name="Rauscher S."/>
            <person name="Record E."/>
            <person name="Riano-Pachon D.M."/>
            <person name="Robert V."/>
            <person name="Roehrig J."/>
            <person name="Ruller R."/>
            <person name="Salamov A."/>
            <person name="Salih N.S."/>
            <person name="Samson R.A."/>
            <person name="Sandor E."/>
            <person name="Sanguinetti M."/>
            <person name="Schuetze T."/>
            <person name="Sepcic K."/>
            <person name="Shelest E."/>
            <person name="Sherlock G."/>
            <person name="Sophianopoulou V."/>
            <person name="Squina F.M."/>
            <person name="Sun H."/>
            <person name="Susca A."/>
            <person name="Todd R.B."/>
            <person name="Tsang A."/>
            <person name="Unkles S.E."/>
            <person name="van de Wiele N."/>
            <person name="van Rossen-Uffink D."/>
            <person name="Oliveira J.V."/>
            <person name="Vesth T.C."/>
            <person name="Visser J."/>
            <person name="Yu J.-H."/>
            <person name="Zhou M."/>
            <person name="Andersen M.R."/>
            <person name="Archer D.B."/>
            <person name="Baker S.E."/>
            <person name="Benoit I."/>
            <person name="Brakhage A.A."/>
            <person name="Braus G.H."/>
            <person name="Fischer R."/>
            <person name="Frisvad J.C."/>
            <person name="Goldman G.H."/>
            <person name="Houbraken J."/>
            <person name="Oakley B."/>
            <person name="Pocsi I."/>
            <person name="Scazzocchio C."/>
            <person name="Seiboth B."/>
            <person name="vanKuyk P.A."/>
            <person name="Wortman J."/>
            <person name="Dyer P.S."/>
            <person name="Grigoriev I.V."/>
        </authorList>
    </citation>
    <scope>NUCLEOTIDE SEQUENCE [LARGE SCALE GENOMIC DNA]</scope>
    <source>
        <strain evidence="4">ATCC 16872 / CBS 172.66 / WB 5094</strain>
    </source>
</reference>
<dbReference type="Pfam" id="PF20237">
    <property type="entry name" value="DUF6594"/>
    <property type="match status" value="1"/>
</dbReference>
<dbReference type="Proteomes" id="UP000184546">
    <property type="component" value="Unassembled WGS sequence"/>
</dbReference>
<keyword evidence="1" id="KW-0472">Membrane</keyword>
<accession>A0A1L9X588</accession>
<keyword evidence="1" id="KW-0812">Transmembrane</keyword>
<dbReference type="PANTHER" id="PTHR34502:SF5">
    <property type="entry name" value="DUF6594 DOMAIN-CONTAINING PROTEIN"/>
    <property type="match status" value="1"/>
</dbReference>
<feature type="transmembrane region" description="Helical" evidence="1">
    <location>
        <begin position="245"/>
        <end position="264"/>
    </location>
</feature>
<dbReference type="OMA" id="RKVYYDS"/>
<dbReference type="RefSeq" id="XP_020059949.1">
    <property type="nucleotide sequence ID" value="XM_020195561.1"/>
</dbReference>
<dbReference type="GeneID" id="30969375"/>
<feature type="domain" description="DUF6594" evidence="2">
    <location>
        <begin position="16"/>
        <end position="283"/>
    </location>
</feature>
<dbReference type="EMBL" id="KV878971">
    <property type="protein sequence ID" value="OJK03610.1"/>
    <property type="molecule type" value="Genomic_DNA"/>
</dbReference>
<sequence>MTRPPHSTHQTTTPGYDKLAALMALDPGSSIFRRFAKLNAKNLLYLQAELVYLQTDLDECVQRDHRSSSDEKRAYAFSVWRLQESLDQSEEEYPSQWRKVLEARALLREYNEALLQQAQLLRFSAPDPSDLEVFKEWLLREEASHYQKFRPMYQWHENEPDLIALCSRHEGADSFTRWVYRSVIPWFHRRWGVNDLNRRNHATDVWYYNNRTIKSRTYVASLLVAGFLPASSMIALYFLRNMVARLVTIFVYNMVFVLVMGLMVKARKVDIFATATAFAAVQVAMITNGNGSGN</sequence>
<feature type="transmembrane region" description="Helical" evidence="1">
    <location>
        <begin position="218"/>
        <end position="239"/>
    </location>
</feature>
<feature type="transmembrane region" description="Helical" evidence="1">
    <location>
        <begin position="271"/>
        <end position="289"/>
    </location>
</feature>
<dbReference type="OrthoDB" id="3533814at2759"/>
<organism evidence="3 4">
    <name type="scientific">Aspergillus aculeatus (strain ATCC 16872 / CBS 172.66 / WB 5094)</name>
    <dbReference type="NCBI Taxonomy" id="690307"/>
    <lineage>
        <taxon>Eukaryota</taxon>
        <taxon>Fungi</taxon>
        <taxon>Dikarya</taxon>
        <taxon>Ascomycota</taxon>
        <taxon>Pezizomycotina</taxon>
        <taxon>Eurotiomycetes</taxon>
        <taxon>Eurotiomycetidae</taxon>
        <taxon>Eurotiales</taxon>
        <taxon>Aspergillaceae</taxon>
        <taxon>Aspergillus</taxon>
        <taxon>Aspergillus subgen. Circumdati</taxon>
    </lineage>
</organism>
<keyword evidence="1" id="KW-1133">Transmembrane helix</keyword>
<keyword evidence="4" id="KW-1185">Reference proteome</keyword>
<evidence type="ECO:0000256" key="1">
    <source>
        <dbReference type="SAM" id="Phobius"/>
    </source>
</evidence>
<evidence type="ECO:0000313" key="4">
    <source>
        <dbReference type="Proteomes" id="UP000184546"/>
    </source>
</evidence>
<name>A0A1L9X588_ASPA1</name>
<dbReference type="InterPro" id="IPR046529">
    <property type="entry name" value="DUF6594"/>
</dbReference>
<evidence type="ECO:0000259" key="2">
    <source>
        <dbReference type="Pfam" id="PF20237"/>
    </source>
</evidence>
<gene>
    <name evidence="3" type="ORF">ASPACDRAFT_111462</name>
</gene>
<dbReference type="STRING" id="690307.A0A1L9X588"/>
<dbReference type="AlphaFoldDB" id="A0A1L9X588"/>
<evidence type="ECO:0000313" key="3">
    <source>
        <dbReference type="EMBL" id="OJK03610.1"/>
    </source>
</evidence>